<evidence type="ECO:0000256" key="6">
    <source>
        <dbReference type="SAM" id="MobiDB-lite"/>
    </source>
</evidence>
<dbReference type="FunFam" id="3.40.640.10:FF:000046">
    <property type="entry name" value="Cystathionine gamma-lyase"/>
    <property type="match status" value="1"/>
</dbReference>
<dbReference type="RefSeq" id="WP_048885347.1">
    <property type="nucleotide sequence ID" value="NZ_CP011310.1"/>
</dbReference>
<organism evidence="7 8">
    <name type="scientific">Aurantiacibacter atlanticus</name>
    <dbReference type="NCBI Taxonomy" id="1648404"/>
    <lineage>
        <taxon>Bacteria</taxon>
        <taxon>Pseudomonadati</taxon>
        <taxon>Pseudomonadota</taxon>
        <taxon>Alphaproteobacteria</taxon>
        <taxon>Sphingomonadales</taxon>
        <taxon>Erythrobacteraceae</taxon>
        <taxon>Aurantiacibacter</taxon>
    </lineage>
</organism>
<reference evidence="8" key="2">
    <citation type="submission" date="2015-04" db="EMBL/GenBank/DDBJ databases">
        <title>The complete genome sequence of Erythrobacter sp. s21-N3.</title>
        <authorList>
            <person name="Zhuang L."/>
            <person name="Liu Y."/>
            <person name="Shao Z."/>
        </authorList>
    </citation>
    <scope>NUCLEOTIDE SEQUENCE [LARGE SCALE GENOMIC DNA]</scope>
    <source>
        <strain evidence="8">s21-N3</strain>
    </source>
</reference>
<comment type="pathway">
    <text evidence="3">Amino-acid biosynthesis; L-methionine biosynthesis via de novo pathway; L-homocysteine from O-succinyl-L-homoserine: step 1/1.</text>
</comment>
<dbReference type="Gene3D" id="3.90.1150.10">
    <property type="entry name" value="Aspartate Aminotransferase, domain 1"/>
    <property type="match status" value="1"/>
</dbReference>
<feature type="compositionally biased region" description="Polar residues" evidence="6">
    <location>
        <begin position="1"/>
        <end position="11"/>
    </location>
</feature>
<keyword evidence="3" id="KW-0808">Transferase</keyword>
<keyword evidence="8" id="KW-1185">Reference proteome</keyword>
<comment type="subunit">
    <text evidence="3">Homotetramer.</text>
</comment>
<dbReference type="PATRIC" id="fig|1648404.4.peg.1459"/>
<comment type="cofactor">
    <cofactor evidence="1 3 5">
        <name>pyridoxal 5'-phosphate</name>
        <dbReference type="ChEBI" id="CHEBI:597326"/>
    </cofactor>
</comment>
<dbReference type="SUPFAM" id="SSF53383">
    <property type="entry name" value="PLP-dependent transferases"/>
    <property type="match status" value="1"/>
</dbReference>
<dbReference type="InterPro" id="IPR000277">
    <property type="entry name" value="Cys/Met-Metab_PyrdxlP-dep_enz"/>
</dbReference>
<dbReference type="PANTHER" id="PTHR11808">
    <property type="entry name" value="TRANS-SULFURATION ENZYME FAMILY MEMBER"/>
    <property type="match status" value="1"/>
</dbReference>
<gene>
    <name evidence="3" type="primary">metZ</name>
    <name evidence="7" type="ORF">CP97_07015</name>
</gene>
<comment type="function">
    <text evidence="3">Catalyzes the formation of L-homocysteine from O-succinyl-L-homoserine (OSHS) and hydrogen sulfide.</text>
</comment>
<dbReference type="CDD" id="cd00614">
    <property type="entry name" value="CGS_like"/>
    <property type="match status" value="1"/>
</dbReference>
<feature type="region of interest" description="Disordered" evidence="6">
    <location>
        <begin position="1"/>
        <end position="27"/>
    </location>
</feature>
<dbReference type="GO" id="GO:0016765">
    <property type="term" value="F:transferase activity, transferring alkyl or aryl (other than methyl) groups"/>
    <property type="evidence" value="ECO:0007669"/>
    <property type="project" value="UniProtKB-UniRule"/>
</dbReference>
<evidence type="ECO:0000256" key="4">
    <source>
        <dbReference type="PIRSR" id="PIRSR001434-2"/>
    </source>
</evidence>
<keyword evidence="3" id="KW-0028">Amino-acid biosynthesis</keyword>
<accession>A0A0H4VB41</accession>
<dbReference type="UniPathway" id="UPA00051">
    <property type="reaction ID" value="UER00449"/>
</dbReference>
<dbReference type="OrthoDB" id="9805807at2"/>
<evidence type="ECO:0000313" key="8">
    <source>
        <dbReference type="Proteomes" id="UP000059113"/>
    </source>
</evidence>
<dbReference type="GO" id="GO:0030170">
    <property type="term" value="F:pyridoxal phosphate binding"/>
    <property type="evidence" value="ECO:0007669"/>
    <property type="project" value="UniProtKB-UniRule"/>
</dbReference>
<dbReference type="GO" id="GO:0071266">
    <property type="term" value="P:'de novo' L-methionine biosynthetic process"/>
    <property type="evidence" value="ECO:0007669"/>
    <property type="project" value="UniProtKB-UniRule"/>
</dbReference>
<dbReference type="Pfam" id="PF01053">
    <property type="entry name" value="Cys_Met_Meta_PP"/>
    <property type="match status" value="1"/>
</dbReference>
<protein>
    <recommendedName>
        <fullName evidence="3">O-succinylhomoserine sulfhydrylase</fullName>
        <shortName evidence="3">OSH sulfhydrylase</shortName>
        <shortName evidence="3">OSHS sulfhydrylase</shortName>
        <ecNumber evidence="3">2.5.1.-</ecNumber>
    </recommendedName>
</protein>
<dbReference type="InterPro" id="IPR006234">
    <property type="entry name" value="O-succ-hSer_sulfhydrylase"/>
</dbReference>
<evidence type="ECO:0000256" key="5">
    <source>
        <dbReference type="RuleBase" id="RU362118"/>
    </source>
</evidence>
<keyword evidence="2 3" id="KW-0663">Pyridoxal phosphate</keyword>
<comment type="similarity">
    <text evidence="3">Belongs to the trans-sulfuration enzymes family. MetZ subfamily.</text>
</comment>
<sequence>MKKTTGSNPAITSKWRPATQAVRAGTWRSEHGETSEALFLTSGYSYDSAEEVAARFAGDAVGMQYSRFRNPTVDMLQSRIAAMEGAEACLAQASGMAAMTSSLLCMLSAGDHVVAGRAAFGSCRWILDNVLNRFGITHTAIDGTDNAAWEAAVQPNTKVFFFETPANPTMDLVDLEFVCGLARSKNIKTVVDNAFATPALQRPLDFGADIVAYSATKLMDGQGRVMAGAVCGSKEWIEEKLSPFQRNTGPICAPFNAWVVMKGLETLPLRATTQSANALQIATFLENRGLSVRHPGLASHPQHALAKKQMNAAGPIFAFEAPGEGDAAREKGMALCNALELIDISNNIGDSKTLVCHPATTTHHNMGPEGRASAGIGDGMLRINVGLEDPLDLIEDLEQALDKTGI</sequence>
<evidence type="ECO:0000256" key="2">
    <source>
        <dbReference type="ARBA" id="ARBA00022898"/>
    </source>
</evidence>
<name>A0A0H4VB41_9SPHN</name>
<dbReference type="HAMAP" id="MF_02056">
    <property type="entry name" value="MetZ"/>
    <property type="match status" value="1"/>
</dbReference>
<dbReference type="KEGG" id="ery:CP97_07015"/>
<dbReference type="EC" id="2.5.1.-" evidence="3"/>
<dbReference type="InterPro" id="IPR015422">
    <property type="entry name" value="PyrdxlP-dep_Trfase_small"/>
</dbReference>
<dbReference type="PANTHER" id="PTHR11808:SF80">
    <property type="entry name" value="CYSTATHIONINE GAMMA-LYASE"/>
    <property type="match status" value="1"/>
</dbReference>
<evidence type="ECO:0000256" key="1">
    <source>
        <dbReference type="ARBA" id="ARBA00001933"/>
    </source>
</evidence>
<dbReference type="AlphaFoldDB" id="A0A0H4VB41"/>
<dbReference type="STRING" id="1648404.CP97_07015"/>
<dbReference type="EMBL" id="CP011310">
    <property type="protein sequence ID" value="AKQ41827.1"/>
    <property type="molecule type" value="Genomic_DNA"/>
</dbReference>
<comment type="catalytic activity">
    <reaction evidence="3">
        <text>O-succinyl-L-homoserine + hydrogen sulfide = L-homocysteine + succinate</text>
        <dbReference type="Rhea" id="RHEA:27826"/>
        <dbReference type="ChEBI" id="CHEBI:29919"/>
        <dbReference type="ChEBI" id="CHEBI:30031"/>
        <dbReference type="ChEBI" id="CHEBI:57661"/>
        <dbReference type="ChEBI" id="CHEBI:58199"/>
    </reaction>
</comment>
<dbReference type="InterPro" id="IPR015424">
    <property type="entry name" value="PyrdxlP-dep_Trfase"/>
</dbReference>
<feature type="modified residue" description="N6-(pyridoxal phosphate)lysine" evidence="3 4">
    <location>
        <position position="217"/>
    </location>
</feature>
<dbReference type="GO" id="GO:0016846">
    <property type="term" value="F:carbon-sulfur lyase activity"/>
    <property type="evidence" value="ECO:0007669"/>
    <property type="project" value="TreeGrafter"/>
</dbReference>
<proteinExistence type="inferred from homology"/>
<dbReference type="GO" id="GO:0019346">
    <property type="term" value="P:transsulfuration"/>
    <property type="evidence" value="ECO:0007669"/>
    <property type="project" value="InterPro"/>
</dbReference>
<dbReference type="Proteomes" id="UP000059113">
    <property type="component" value="Chromosome"/>
</dbReference>
<dbReference type="PIRSF" id="PIRSF001434">
    <property type="entry name" value="CGS"/>
    <property type="match status" value="1"/>
</dbReference>
<reference evidence="7 8" key="1">
    <citation type="journal article" date="2015" name="Int. J. Syst. Evol. Microbiol.">
        <title>Erythrobacter atlanticus sp. nov., a bacterium from ocean sediment able to degrade polycyclic aromatic hydrocarbons.</title>
        <authorList>
            <person name="Zhuang L."/>
            <person name="Liu Y."/>
            <person name="Wang L."/>
            <person name="Wang W."/>
            <person name="Shao Z."/>
        </authorList>
    </citation>
    <scope>NUCLEOTIDE SEQUENCE [LARGE SCALE GENOMIC DNA]</scope>
    <source>
        <strain evidence="8">s21-N3</strain>
    </source>
</reference>
<dbReference type="GO" id="GO:0071268">
    <property type="term" value="P:homocysteine biosynthetic process"/>
    <property type="evidence" value="ECO:0007669"/>
    <property type="project" value="InterPro"/>
</dbReference>
<dbReference type="Gene3D" id="3.40.640.10">
    <property type="entry name" value="Type I PLP-dependent aspartate aminotransferase-like (Major domain)"/>
    <property type="match status" value="1"/>
</dbReference>
<keyword evidence="3" id="KW-0486">Methionine biosynthesis</keyword>
<evidence type="ECO:0000313" key="7">
    <source>
        <dbReference type="EMBL" id="AKQ41827.1"/>
    </source>
</evidence>
<dbReference type="InterPro" id="IPR015421">
    <property type="entry name" value="PyrdxlP-dep_Trfase_major"/>
</dbReference>
<dbReference type="GO" id="GO:0005737">
    <property type="term" value="C:cytoplasm"/>
    <property type="evidence" value="ECO:0007669"/>
    <property type="project" value="TreeGrafter"/>
</dbReference>
<evidence type="ECO:0000256" key="3">
    <source>
        <dbReference type="HAMAP-Rule" id="MF_02056"/>
    </source>
</evidence>